<dbReference type="GO" id="GO:0005524">
    <property type="term" value="F:ATP binding"/>
    <property type="evidence" value="ECO:0007669"/>
    <property type="project" value="UniProtKB-UniRule"/>
</dbReference>
<evidence type="ECO:0000256" key="2">
    <source>
        <dbReference type="ARBA" id="ARBA00022741"/>
    </source>
</evidence>
<dbReference type="CDD" id="cd14014">
    <property type="entry name" value="STKc_PknB_like"/>
    <property type="match status" value="1"/>
</dbReference>
<proteinExistence type="predicted"/>
<sequence length="831" mass="89892">MRDLVDIALDLDADARTAFLRDACADDPEALREVQALLASFEGASTDRVSARLTRVDAGAVAIGDRIGPYVLRREIGSGGMGVVYEATREDVAKTVALKLVRYGWLASPDHLRRFRLEQRVLARLEHPNIARLLDVGVTDAGLPYLAMEYVAGEPIDRYCDARGLTIEQRLALFVQVCDAVQYAHRHLVVHRDLKPSNILVTATDAVKLLDFGIATLLEEGSDADGRITGTGLVVLTPEYASPEQVRGDPVTMASDVYALGLLLYELLTGSRPFRRPSRSTPELLLAVRDEEPALPSRVAKPARLARRLAGDLDTIVLQALRKEPERRYQSVQALREDVDRYLSGRPVRARGDSLGYRSRKFVRRHTAAVAAVVLVVLALAGGVVTTTVQARRADAERAVAEERFRDMRALAGALVSDVYDAIHDLPGTLPVRATLAGRALEHLQRLERETSDDPVLRREIAEAYLKLGHVQGSPTGANLGDLGAARESFRRALALARSLVAADSTDAASRRTLALAHEAMSDADAWRGDLPQGVSHARAAVDQWRVLAAADTSRVRARYAVAMSRVKLGDFLGNPNLPNVGDRAGATAQYREGLALMHAAPPDSLAEWSTRRLLALLHERLGAMLAADGRHAAAIAELEQALAIRDGLVKERAASVDARRDLAVVHQLLCEAQLAGGDDTGALARCERGLALYESLRAADPRNAQSARDLALGLQSMHKVLAARGALAEALAQLDRSAELSRALLRSQRDNVPARRDLAHALLFASRVHATLAARSTDAAGASAHRARAAVSYAEAEGVLGELRARGPLSREDSTLLAETRVKLAAAHRR</sequence>
<dbReference type="STRING" id="861299.J421_0610"/>
<keyword evidence="6" id="KW-0472">Membrane</keyword>
<evidence type="ECO:0000256" key="5">
    <source>
        <dbReference type="PROSITE-ProRule" id="PRU10141"/>
    </source>
</evidence>
<dbReference type="InterPro" id="IPR017441">
    <property type="entry name" value="Protein_kinase_ATP_BS"/>
</dbReference>
<keyword evidence="4 5" id="KW-0067">ATP-binding</keyword>
<evidence type="ECO:0000256" key="3">
    <source>
        <dbReference type="ARBA" id="ARBA00022777"/>
    </source>
</evidence>
<dbReference type="SMART" id="SM00028">
    <property type="entry name" value="TPR"/>
    <property type="match status" value="3"/>
</dbReference>
<dbReference type="PATRIC" id="fig|861299.3.peg.623"/>
<dbReference type="eggNOG" id="COG0515">
    <property type="taxonomic scope" value="Bacteria"/>
</dbReference>
<dbReference type="InterPro" id="IPR000719">
    <property type="entry name" value="Prot_kinase_dom"/>
</dbReference>
<accession>W0RCI0</accession>
<keyword evidence="6" id="KW-1133">Transmembrane helix</keyword>
<dbReference type="PROSITE" id="PS50011">
    <property type="entry name" value="PROTEIN_KINASE_DOM"/>
    <property type="match status" value="1"/>
</dbReference>
<dbReference type="Gene3D" id="1.25.40.10">
    <property type="entry name" value="Tetratricopeptide repeat domain"/>
    <property type="match status" value="2"/>
</dbReference>
<keyword evidence="9" id="KW-1185">Reference proteome</keyword>
<dbReference type="Gene3D" id="3.30.200.20">
    <property type="entry name" value="Phosphorylase Kinase, domain 1"/>
    <property type="match status" value="1"/>
</dbReference>
<keyword evidence="2 5" id="KW-0547">Nucleotide-binding</keyword>
<dbReference type="PANTHER" id="PTHR43289:SF34">
    <property type="entry name" value="SERINE_THREONINE-PROTEIN KINASE YBDM-RELATED"/>
    <property type="match status" value="1"/>
</dbReference>
<evidence type="ECO:0000256" key="1">
    <source>
        <dbReference type="ARBA" id="ARBA00022679"/>
    </source>
</evidence>
<evidence type="ECO:0000256" key="6">
    <source>
        <dbReference type="SAM" id="Phobius"/>
    </source>
</evidence>
<keyword evidence="6" id="KW-0812">Transmembrane</keyword>
<dbReference type="InterPro" id="IPR019734">
    <property type="entry name" value="TPR_rpt"/>
</dbReference>
<keyword evidence="1" id="KW-0808">Transferase</keyword>
<dbReference type="HOGENOM" id="CLU_007799_0_0_0"/>
<organism evidence="8 9">
    <name type="scientific">Gemmatirosa kalamazoonensis</name>
    <dbReference type="NCBI Taxonomy" id="861299"/>
    <lineage>
        <taxon>Bacteria</taxon>
        <taxon>Pseudomonadati</taxon>
        <taxon>Gemmatimonadota</taxon>
        <taxon>Gemmatimonadia</taxon>
        <taxon>Gemmatimonadales</taxon>
        <taxon>Gemmatimonadaceae</taxon>
        <taxon>Gemmatirosa</taxon>
    </lineage>
</organism>
<dbReference type="KEGG" id="gba:J421_0610"/>
<dbReference type="PANTHER" id="PTHR43289">
    <property type="entry name" value="MITOGEN-ACTIVATED PROTEIN KINASE KINASE KINASE 20-RELATED"/>
    <property type="match status" value="1"/>
</dbReference>
<evidence type="ECO:0000256" key="4">
    <source>
        <dbReference type="ARBA" id="ARBA00022840"/>
    </source>
</evidence>
<feature type="domain" description="Protein kinase" evidence="7">
    <location>
        <begin position="70"/>
        <end position="343"/>
    </location>
</feature>
<dbReference type="InterPro" id="IPR011009">
    <property type="entry name" value="Kinase-like_dom_sf"/>
</dbReference>
<dbReference type="PROSITE" id="PS00107">
    <property type="entry name" value="PROTEIN_KINASE_ATP"/>
    <property type="match status" value="1"/>
</dbReference>
<dbReference type="SUPFAM" id="SSF56112">
    <property type="entry name" value="Protein kinase-like (PK-like)"/>
    <property type="match status" value="1"/>
</dbReference>
<name>W0RCI0_9BACT</name>
<evidence type="ECO:0000313" key="8">
    <source>
        <dbReference type="EMBL" id="AHG88147.1"/>
    </source>
</evidence>
<dbReference type="InterPro" id="IPR008271">
    <property type="entry name" value="Ser/Thr_kinase_AS"/>
</dbReference>
<dbReference type="InParanoid" id="W0RCI0"/>
<gene>
    <name evidence="8" type="ORF">J421_0610</name>
</gene>
<dbReference type="SUPFAM" id="SSF48452">
    <property type="entry name" value="TPR-like"/>
    <property type="match status" value="1"/>
</dbReference>
<keyword evidence="3 8" id="KW-0418">Kinase</keyword>
<protein>
    <submittedName>
        <fullName evidence="8">Protein kinase</fullName>
    </submittedName>
</protein>
<evidence type="ECO:0000313" key="9">
    <source>
        <dbReference type="Proteomes" id="UP000019151"/>
    </source>
</evidence>
<dbReference type="Pfam" id="PF00069">
    <property type="entry name" value="Pkinase"/>
    <property type="match status" value="1"/>
</dbReference>
<dbReference type="SMART" id="SM00220">
    <property type="entry name" value="S_TKc"/>
    <property type="match status" value="1"/>
</dbReference>
<dbReference type="GO" id="GO:0004674">
    <property type="term" value="F:protein serine/threonine kinase activity"/>
    <property type="evidence" value="ECO:0007669"/>
    <property type="project" value="TreeGrafter"/>
</dbReference>
<feature type="binding site" evidence="5">
    <location>
        <position position="99"/>
    </location>
    <ligand>
        <name>ATP</name>
        <dbReference type="ChEBI" id="CHEBI:30616"/>
    </ligand>
</feature>
<feature type="transmembrane region" description="Helical" evidence="6">
    <location>
        <begin position="368"/>
        <end position="389"/>
    </location>
</feature>
<dbReference type="AlphaFoldDB" id="W0RCI0"/>
<dbReference type="PROSITE" id="PS00108">
    <property type="entry name" value="PROTEIN_KINASE_ST"/>
    <property type="match status" value="1"/>
</dbReference>
<evidence type="ECO:0000259" key="7">
    <source>
        <dbReference type="PROSITE" id="PS50011"/>
    </source>
</evidence>
<reference evidence="8 9" key="1">
    <citation type="journal article" date="2014" name="Genome Announc.">
        <title>Genome Sequence and Methylome of Soil Bacterium Gemmatirosa kalamazoonensis KBS708T, a Member of the Rarely Cultivated Gemmatimonadetes Phylum.</title>
        <authorList>
            <person name="Debruyn J.M."/>
            <person name="Radosevich M."/>
            <person name="Wommack K.E."/>
            <person name="Polson S.W."/>
            <person name="Hauser L.J."/>
            <person name="Fawaz M.N."/>
            <person name="Korlach J."/>
            <person name="Tsai Y.C."/>
        </authorList>
    </citation>
    <scope>NUCLEOTIDE SEQUENCE [LARGE SCALE GENOMIC DNA]</scope>
    <source>
        <strain evidence="8 9">KBS708</strain>
    </source>
</reference>
<dbReference type="InterPro" id="IPR011990">
    <property type="entry name" value="TPR-like_helical_dom_sf"/>
</dbReference>
<dbReference type="EMBL" id="CP007128">
    <property type="protein sequence ID" value="AHG88147.1"/>
    <property type="molecule type" value="Genomic_DNA"/>
</dbReference>
<dbReference type="Proteomes" id="UP000019151">
    <property type="component" value="Chromosome"/>
</dbReference>
<dbReference type="Gene3D" id="1.10.510.10">
    <property type="entry name" value="Transferase(Phosphotransferase) domain 1"/>
    <property type="match status" value="1"/>
</dbReference>